<dbReference type="Gene3D" id="1.20.120.330">
    <property type="entry name" value="Nucleotidyltransferases domain 2"/>
    <property type="match status" value="1"/>
</dbReference>
<proteinExistence type="predicted"/>
<feature type="domain" description="PII-uridylyltransferase/Glutamine-synthetase adenylyltransferase" evidence="3">
    <location>
        <begin position="839"/>
        <end position="976"/>
    </location>
</feature>
<dbReference type="GO" id="GO:0016787">
    <property type="term" value="F:hydrolase activity"/>
    <property type="evidence" value="ECO:0007669"/>
    <property type="project" value="UniProtKB-KW"/>
</dbReference>
<name>A0A0S7WL46_UNCT6</name>
<dbReference type="Pfam" id="PF08335">
    <property type="entry name" value="GlnD_UR_UTase"/>
    <property type="match status" value="1"/>
</dbReference>
<dbReference type="SUPFAM" id="SSF81593">
    <property type="entry name" value="Nucleotidyltransferase substrate binding subunit/domain"/>
    <property type="match status" value="1"/>
</dbReference>
<keyword evidence="2" id="KW-0378">Hydrolase</keyword>
<dbReference type="AlphaFoldDB" id="A0A0S7WL46"/>
<dbReference type="GO" id="GO:0008773">
    <property type="term" value="F:[protein-PII] uridylyltransferase activity"/>
    <property type="evidence" value="ECO:0007669"/>
    <property type="project" value="InterPro"/>
</dbReference>
<comment type="caution">
    <text evidence="4">The sequence shown here is derived from an EMBL/GenBank/DDBJ whole genome shotgun (WGS) entry which is preliminary data.</text>
</comment>
<evidence type="ECO:0000256" key="2">
    <source>
        <dbReference type="ARBA" id="ARBA00022801"/>
    </source>
</evidence>
<gene>
    <name evidence="4" type="ORF">AMJ40_01500</name>
</gene>
<reference evidence="4 5" key="1">
    <citation type="journal article" date="2015" name="Microbiome">
        <title>Genomic resolution of linkages in carbon, nitrogen, and sulfur cycling among widespread estuary sediment bacteria.</title>
        <authorList>
            <person name="Baker B.J."/>
            <person name="Lazar C.S."/>
            <person name="Teske A.P."/>
            <person name="Dick G.J."/>
        </authorList>
    </citation>
    <scope>NUCLEOTIDE SEQUENCE [LARGE SCALE GENOMIC DNA]</scope>
    <source>
        <strain evidence="4">DG_26</strain>
    </source>
</reference>
<evidence type="ECO:0000313" key="5">
    <source>
        <dbReference type="Proteomes" id="UP000051124"/>
    </source>
</evidence>
<protein>
    <recommendedName>
        <fullName evidence="3">PII-uridylyltransferase/Glutamine-synthetase adenylyltransferase domain-containing protein</fullName>
    </recommendedName>
</protein>
<evidence type="ECO:0000256" key="1">
    <source>
        <dbReference type="ARBA" id="ARBA00022679"/>
    </source>
</evidence>
<dbReference type="InterPro" id="IPR010043">
    <property type="entry name" value="UTase/UR"/>
</dbReference>
<keyword evidence="1" id="KW-0808">Transferase</keyword>
<organism evidence="4 5">
    <name type="scientific">candidate division TA06 bacterium DG_26</name>
    <dbReference type="NCBI Taxonomy" id="1703771"/>
    <lineage>
        <taxon>Bacteria</taxon>
        <taxon>Bacteria division TA06</taxon>
    </lineage>
</organism>
<evidence type="ECO:0000313" key="4">
    <source>
        <dbReference type="EMBL" id="KPJ50898.1"/>
    </source>
</evidence>
<dbReference type="PANTHER" id="PTHR47320:SF1">
    <property type="entry name" value="BIFUNCTIONAL URIDYLYLTRANSFERASE_URIDYLYL-REMOVING ENZYME"/>
    <property type="match status" value="1"/>
</dbReference>
<accession>A0A0S7WL46</accession>
<dbReference type="InterPro" id="IPR013546">
    <property type="entry name" value="PII_UdlTrfase/GS_AdlTrfase"/>
</dbReference>
<dbReference type="Proteomes" id="UP000051124">
    <property type="component" value="Unassembled WGS sequence"/>
</dbReference>
<dbReference type="EMBL" id="LIZT01000010">
    <property type="protein sequence ID" value="KPJ50898.1"/>
    <property type="molecule type" value="Genomic_DNA"/>
</dbReference>
<dbReference type="PANTHER" id="PTHR47320">
    <property type="entry name" value="BIFUNCTIONAL URIDYLYLTRANSFERASE/URIDYLYL-REMOVING ENZYME"/>
    <property type="match status" value="1"/>
</dbReference>
<sequence length="984" mass="114110">MRDPLTNLKEQARKLGNHNQKYIHAITSHIAALTESLEEQGKIDQVHLWLPAHDVLEEMNTVAAVGDPLRQKLDFLGCYYSLQFLQMNLRTLDVLRFNLASTSDRLSVYRQFMRQSGDEIRQLQAAYMKKLLDLFIPAEDQPEFCICGVGTRADQDDIDVGIIDDGSKRRKTLNAAVGKMSSEVLRFASSFHFHLSEHVRGEGYSASIPEYKVILEKEIRDFVIIAEMLGAAHIIGSHGLMKRFKEEITERYFYHQDGDNRYHEGYLRGILGEVISLLARPLSTNHIHPKDDGLRIIKGIASAKKTIFGVKDTNAWDIIAQLKKRDRMDAEYEELEETLTFLEIFRYMYQLLVVQEEDILLDQEHTRPNIEPVARTLGYEDRGAVSAGTHLLVDYYEWIRRTRRCVPALIDDLKSHLESTSIFTSMFEEIEAKLGTGEYRGNFAVELVDALRFFRGTTFWDDVLEAFERKALLTRFISDIESLNEKESDAVIQRYFDWVSFDLLSLTNLLVILCRDGTDPCSQRLFQRFNSLFTKCLSQFPNITYRMALLFYLYPGVVNSYLGLLDSPSLRSFMGLLTQKEALTDEMSLVVRKLVGLCNLYHVSSHHFRRFLQRITPKYPECLHDLDNIDRLRQLSKGMFGDIKNLSNFDEKKELLGDYYDLEFFAVGLETLNGVASEQTNLEFTEFSDNYIHTLFDICKQEVDEEHRRRVATRDLFAIYAAGGHAREQAYDDDYDMIVLLDSPSDEVLTYATKIIAKMNTEMIRRGILPHYRFAEHFARYVITLDEMEHLFEDEMPDSFIDKSQVLCSRMVVGSRRFEQKFEKRIIRPYIFEKKAEYLTQMMAEMEARHSTFVGPDEYDIKENLGGLRDIEMILLIYKAKFEVRQPICSLIFETLAALDTHHSPDIQKLCFAFHFLKRVRDIYRLTAAAVDTISIEYLADTAKILNFVDADGNPEPQRLMERCLAINAEVKEITHRQIDALRR</sequence>
<evidence type="ECO:0000259" key="3">
    <source>
        <dbReference type="Pfam" id="PF08335"/>
    </source>
</evidence>